<dbReference type="Pfam" id="PF00640">
    <property type="entry name" value="PID"/>
    <property type="match status" value="1"/>
</dbReference>
<keyword evidence="3" id="KW-1185">Reference proteome</keyword>
<dbReference type="SMART" id="SM00462">
    <property type="entry name" value="PTB"/>
    <property type="match status" value="1"/>
</dbReference>
<evidence type="ECO:0000313" key="3">
    <source>
        <dbReference type="Proteomes" id="UP001652625"/>
    </source>
</evidence>
<name>A0ABM4C7Q7_HYDVU</name>
<dbReference type="GeneID" id="100210874"/>
<feature type="region of interest" description="Disordered" evidence="1">
    <location>
        <begin position="392"/>
        <end position="466"/>
    </location>
</feature>
<dbReference type="PROSITE" id="PS01179">
    <property type="entry name" value="PID"/>
    <property type="match status" value="1"/>
</dbReference>
<dbReference type="PANTHER" id="PTHR47695">
    <property type="entry name" value="PID DOMAIN-CONTAINING PROTEIN"/>
    <property type="match status" value="1"/>
</dbReference>
<sequence>MGKSKKELLSENFSKFDGFGVDFKCKLIGFCDVSVPRGDDVCQEAISKLKQHALKMNKEKKEHKQRITVNITLKGIRLLDEQTEKILYAHPIQRISFISHDSEDKRTFGYIVGTKEGYKLFAIRTPKEAELITKTLKELFQEVFDRYKSDKEGNQKESEEKNNLPADNVQETEAFDKNEVNENQTEGGLLNWDTLNDQIKVMQNDVNEDSSFMTSDFQGQKQTTNPFDDDNFVFKTEENTDLFGSVSLFSDTTKVKTNNNASDDLFNLIASPPPPVPERHFSDDFSDGSLLISDPFAELKKNINELHKQTKFQQQQPFGYQGVFPSTPVAFPQYQQSGFQNSLYHQPQLAVNNPFAPTAKFPPNVASHHQAPSNAVPLQPAMNNPFFQQPMQSQHFSAQEDNSGWTVTRPTPAPRQDVKKPQLSTQDPFAFLNNQTGSKNSTVSASSPKLLKETSTPRNDVFDLLS</sequence>
<accession>A0ABM4C7Q7</accession>
<evidence type="ECO:0000313" key="5">
    <source>
        <dbReference type="RefSeq" id="XP_065657642.1"/>
    </source>
</evidence>
<dbReference type="Gene3D" id="2.30.29.30">
    <property type="entry name" value="Pleckstrin-homology domain (PH domain)/Phosphotyrosine-binding domain (PTB)"/>
    <property type="match status" value="1"/>
</dbReference>
<dbReference type="SUPFAM" id="SSF50729">
    <property type="entry name" value="PH domain-like"/>
    <property type="match status" value="1"/>
</dbReference>
<dbReference type="RefSeq" id="XP_065657642.1">
    <property type="nucleotide sequence ID" value="XM_065801570.1"/>
</dbReference>
<dbReference type="PANTHER" id="PTHR47695:SF3">
    <property type="entry name" value="PID DOMAIN-CONTAINING PROTEIN"/>
    <property type="match status" value="1"/>
</dbReference>
<feature type="domain" description="PID" evidence="2">
    <location>
        <begin position="20"/>
        <end position="161"/>
    </location>
</feature>
<dbReference type="Proteomes" id="UP001652625">
    <property type="component" value="Chromosome 07"/>
</dbReference>
<proteinExistence type="predicted"/>
<gene>
    <name evidence="4 5" type="primary">LOC100210874</name>
</gene>
<evidence type="ECO:0000259" key="2">
    <source>
        <dbReference type="PROSITE" id="PS01179"/>
    </source>
</evidence>
<feature type="compositionally biased region" description="Polar residues" evidence="1">
    <location>
        <begin position="422"/>
        <end position="458"/>
    </location>
</feature>
<evidence type="ECO:0000313" key="4">
    <source>
        <dbReference type="RefSeq" id="XP_065657641.1"/>
    </source>
</evidence>
<feature type="compositionally biased region" description="Polar residues" evidence="1">
    <location>
        <begin position="392"/>
        <end position="409"/>
    </location>
</feature>
<dbReference type="RefSeq" id="XP_065657641.1">
    <property type="nucleotide sequence ID" value="XM_065801569.1"/>
</dbReference>
<dbReference type="InterPro" id="IPR011993">
    <property type="entry name" value="PH-like_dom_sf"/>
</dbReference>
<evidence type="ECO:0000256" key="1">
    <source>
        <dbReference type="SAM" id="MobiDB-lite"/>
    </source>
</evidence>
<reference evidence="4 5" key="1">
    <citation type="submission" date="2025-05" db="UniProtKB">
        <authorList>
            <consortium name="RefSeq"/>
        </authorList>
    </citation>
    <scope>IDENTIFICATION</scope>
</reference>
<organism evidence="3 5">
    <name type="scientific">Hydra vulgaris</name>
    <name type="common">Hydra</name>
    <name type="synonym">Hydra attenuata</name>
    <dbReference type="NCBI Taxonomy" id="6087"/>
    <lineage>
        <taxon>Eukaryota</taxon>
        <taxon>Metazoa</taxon>
        <taxon>Cnidaria</taxon>
        <taxon>Hydrozoa</taxon>
        <taxon>Hydroidolina</taxon>
        <taxon>Anthoathecata</taxon>
        <taxon>Aplanulata</taxon>
        <taxon>Hydridae</taxon>
        <taxon>Hydra</taxon>
    </lineage>
</organism>
<dbReference type="InterPro" id="IPR006020">
    <property type="entry name" value="PTB/PI_dom"/>
</dbReference>
<protein>
    <submittedName>
        <fullName evidence="4 5">Disabled homolog 1 isoform X2</fullName>
    </submittedName>
</protein>